<dbReference type="InterPro" id="IPR041712">
    <property type="entry name" value="DHPS-like_MBL-fold"/>
</dbReference>
<dbReference type="CDD" id="cd07713">
    <property type="entry name" value="DHPS-like_MBL-fold"/>
    <property type="match status" value="1"/>
</dbReference>
<evidence type="ECO:0000313" key="3">
    <source>
        <dbReference type="Proteomes" id="UP000824208"/>
    </source>
</evidence>
<feature type="domain" description="Metallo-beta-lactamase" evidence="1">
    <location>
        <begin position="20"/>
        <end position="227"/>
    </location>
</feature>
<reference evidence="2" key="2">
    <citation type="submission" date="2021-04" db="EMBL/GenBank/DDBJ databases">
        <authorList>
            <person name="Gilroy R."/>
        </authorList>
    </citation>
    <scope>NUCLEOTIDE SEQUENCE</scope>
    <source>
        <strain evidence="2">CHK189-11263</strain>
    </source>
</reference>
<dbReference type="SUPFAM" id="SSF56281">
    <property type="entry name" value="Metallo-hydrolase/oxidoreductase"/>
    <property type="match status" value="1"/>
</dbReference>
<dbReference type="EMBL" id="DWYC01000058">
    <property type="protein sequence ID" value="HJB57276.1"/>
    <property type="molecule type" value="Genomic_DNA"/>
</dbReference>
<dbReference type="InterPro" id="IPR052926">
    <property type="entry name" value="Metallo-beta-lactamase_dom"/>
</dbReference>
<dbReference type="Proteomes" id="UP000824208">
    <property type="component" value="Unassembled WGS sequence"/>
</dbReference>
<dbReference type="Pfam" id="PF00753">
    <property type="entry name" value="Lactamase_B"/>
    <property type="match status" value="1"/>
</dbReference>
<protein>
    <submittedName>
        <fullName evidence="2">MBL fold metallo-hydrolase</fullName>
    </submittedName>
</protein>
<organism evidence="2 3">
    <name type="scientific">Candidatus Flavonifractor intestinipullorum</name>
    <dbReference type="NCBI Taxonomy" id="2838587"/>
    <lineage>
        <taxon>Bacteria</taxon>
        <taxon>Bacillati</taxon>
        <taxon>Bacillota</taxon>
        <taxon>Clostridia</taxon>
        <taxon>Eubacteriales</taxon>
        <taxon>Oscillospiraceae</taxon>
        <taxon>Flavonifractor</taxon>
    </lineage>
</organism>
<evidence type="ECO:0000313" key="2">
    <source>
        <dbReference type="EMBL" id="HJB57276.1"/>
    </source>
</evidence>
<dbReference type="PANTHER" id="PTHR13754:SF13">
    <property type="entry name" value="METALLO-BETA-LACTAMASE SUPERFAMILY PROTEIN (AFU_ORTHOLOGUE AFUA_3G07630)"/>
    <property type="match status" value="1"/>
</dbReference>
<proteinExistence type="predicted"/>
<dbReference type="SMART" id="SM00849">
    <property type="entry name" value="Lactamase_B"/>
    <property type="match status" value="1"/>
</dbReference>
<dbReference type="GO" id="GO:0016740">
    <property type="term" value="F:transferase activity"/>
    <property type="evidence" value="ECO:0007669"/>
    <property type="project" value="TreeGrafter"/>
</dbReference>
<dbReference type="InterPro" id="IPR036866">
    <property type="entry name" value="RibonucZ/Hydroxyglut_hydro"/>
</dbReference>
<comment type="caution">
    <text evidence="2">The sequence shown here is derived from an EMBL/GenBank/DDBJ whole genome shotgun (WGS) entry which is preliminary data.</text>
</comment>
<evidence type="ECO:0000259" key="1">
    <source>
        <dbReference type="SMART" id="SM00849"/>
    </source>
</evidence>
<dbReference type="Gene3D" id="3.60.15.10">
    <property type="entry name" value="Ribonuclease Z/Hydroxyacylglutathione hydrolase-like"/>
    <property type="match status" value="1"/>
</dbReference>
<dbReference type="AlphaFoldDB" id="A0A9D2MAP6"/>
<dbReference type="PANTHER" id="PTHR13754">
    <property type="entry name" value="METALLO-BETA-LACTAMASE SUPERFAMILY PROTEIN"/>
    <property type="match status" value="1"/>
</dbReference>
<dbReference type="InterPro" id="IPR001279">
    <property type="entry name" value="Metallo-B-lactamas"/>
</dbReference>
<reference evidence="2" key="1">
    <citation type="journal article" date="2021" name="PeerJ">
        <title>Extensive microbial diversity within the chicken gut microbiome revealed by metagenomics and culture.</title>
        <authorList>
            <person name="Gilroy R."/>
            <person name="Ravi A."/>
            <person name="Getino M."/>
            <person name="Pursley I."/>
            <person name="Horton D.L."/>
            <person name="Alikhan N.F."/>
            <person name="Baker D."/>
            <person name="Gharbi K."/>
            <person name="Hall N."/>
            <person name="Watson M."/>
            <person name="Adriaenssens E.M."/>
            <person name="Foster-Nyarko E."/>
            <person name="Jarju S."/>
            <person name="Secka A."/>
            <person name="Antonio M."/>
            <person name="Oren A."/>
            <person name="Chaudhuri R.R."/>
            <person name="La Ragione R."/>
            <person name="Hildebrand F."/>
            <person name="Pallen M.J."/>
        </authorList>
    </citation>
    <scope>NUCLEOTIDE SEQUENCE</scope>
    <source>
        <strain evidence="2">CHK189-11263</strain>
    </source>
</reference>
<gene>
    <name evidence="2" type="ORF">H9714_06980</name>
</gene>
<name>A0A9D2MAP6_9FIRM</name>
<sequence length="262" mass="28172">MFRLTVLIENFSYCGLPCEHGLSLYLEYRGRAWLLDTGTSGAFAANADALGLDLARVEGVVLSHGHDDHAGGLPAFFARNRRAKVYARPFAREEYRRDTADPEKRPAGVDPALFSAWADRFDLSDGPRTLAPGLHLLPDTVPHEQSLVAETAEGLVVLNSCCHAGAGEIVAGVLERFPGQQVAALVGGFHLVGPYGMGSLGRDPEEVRALARRLAGPLGVKAVHTGHCTGLPAFSLLEEAAPGHFFRLTTGTVLEWEDPWPV</sequence>
<accession>A0A9D2MAP6</accession>